<organism evidence="1 2">
    <name type="scientific">Rhizobium terricola</name>
    <dbReference type="NCBI Taxonomy" id="2728849"/>
    <lineage>
        <taxon>Bacteria</taxon>
        <taxon>Pseudomonadati</taxon>
        <taxon>Pseudomonadota</taxon>
        <taxon>Alphaproteobacteria</taxon>
        <taxon>Hyphomicrobiales</taxon>
        <taxon>Rhizobiaceae</taxon>
        <taxon>Rhizobium/Agrobacterium group</taxon>
        <taxon>Rhizobium</taxon>
    </lineage>
</organism>
<dbReference type="InterPro" id="IPR007375">
    <property type="entry name" value="SoxG"/>
</dbReference>
<sequence length="179" mass="18991">MSDAIMSDLPLIRRPAIAADAPYHFGSLTLEHIVDGSVLQLLGKPGVFSEADAKGALTSDGSASLRPAGPGQWFLVSDRAADIDGIARSLADKAYVVDQTCGRSRIRLSGPAVRQSLAKGTGVDLHPDQFPVGHATMTLIGHIGVNLARTGEDTFELLVLRGFAESLWHELKVMSAEFA</sequence>
<comment type="caution">
    <text evidence="1">The sequence shown here is derived from an EMBL/GenBank/DDBJ whole genome shotgun (WGS) entry which is preliminary data.</text>
</comment>
<dbReference type="SUPFAM" id="SSF103025">
    <property type="entry name" value="Folate-binding domain"/>
    <property type="match status" value="1"/>
</dbReference>
<dbReference type="Proteomes" id="UP000541470">
    <property type="component" value="Unassembled WGS sequence"/>
</dbReference>
<dbReference type="Gene3D" id="3.30.1360.120">
    <property type="entry name" value="Probable tRNA modification gtpase trme, domain 1"/>
    <property type="match status" value="1"/>
</dbReference>
<dbReference type="RefSeq" id="WP_169595323.1">
    <property type="nucleotide sequence ID" value="NZ_JABBGK010000008.1"/>
</dbReference>
<evidence type="ECO:0000313" key="2">
    <source>
        <dbReference type="Proteomes" id="UP000541470"/>
    </source>
</evidence>
<reference evidence="1 2" key="1">
    <citation type="submission" date="2020-04" db="EMBL/GenBank/DDBJ databases">
        <title>Rhizobium sp. S-51 isolated from soil.</title>
        <authorList>
            <person name="Dahal R.H."/>
        </authorList>
    </citation>
    <scope>NUCLEOTIDE SEQUENCE [LARGE SCALE GENOMIC DNA]</scope>
    <source>
        <strain evidence="1 2">S-51</strain>
    </source>
</reference>
<dbReference type="EMBL" id="JABBGK010000008">
    <property type="protein sequence ID" value="NML76753.1"/>
    <property type="molecule type" value="Genomic_DNA"/>
</dbReference>
<proteinExistence type="predicted"/>
<gene>
    <name evidence="1" type="ORF">HHL25_21675</name>
</gene>
<evidence type="ECO:0000313" key="1">
    <source>
        <dbReference type="EMBL" id="NML76753.1"/>
    </source>
</evidence>
<accession>A0A7Y0FXN6</accession>
<protein>
    <submittedName>
        <fullName evidence="1">Sarcosine oxidase subunit gamma</fullName>
    </submittedName>
</protein>
<dbReference type="InterPro" id="IPR027266">
    <property type="entry name" value="TrmE/GcvT-like"/>
</dbReference>
<name>A0A7Y0FXN6_9HYPH</name>
<dbReference type="AlphaFoldDB" id="A0A7Y0FXN6"/>
<dbReference type="Pfam" id="PF04268">
    <property type="entry name" value="SoxG"/>
    <property type="match status" value="1"/>
</dbReference>
<keyword evidence="2" id="KW-1185">Reference proteome</keyword>